<evidence type="ECO:0000256" key="1">
    <source>
        <dbReference type="ARBA" id="ARBA00022723"/>
    </source>
</evidence>
<reference evidence="8 9" key="1">
    <citation type="submission" date="2009-11" db="EMBL/GenBank/DDBJ databases">
        <title>Annotation of Allomyces macrogynus ATCC 38327.</title>
        <authorList>
            <consortium name="The Broad Institute Genome Sequencing Platform"/>
            <person name="Russ C."/>
            <person name="Cuomo C."/>
            <person name="Burger G."/>
            <person name="Gray M.W."/>
            <person name="Holland P.W.H."/>
            <person name="King N."/>
            <person name="Lang F.B.F."/>
            <person name="Roger A.J."/>
            <person name="Ruiz-Trillo I."/>
            <person name="Young S.K."/>
            <person name="Zeng Q."/>
            <person name="Gargeya S."/>
            <person name="Fitzgerald M."/>
            <person name="Haas B."/>
            <person name="Abouelleil A."/>
            <person name="Alvarado L."/>
            <person name="Arachchi H.M."/>
            <person name="Berlin A."/>
            <person name="Chapman S.B."/>
            <person name="Gearin G."/>
            <person name="Goldberg J."/>
            <person name="Griggs A."/>
            <person name="Gujja S."/>
            <person name="Hansen M."/>
            <person name="Heiman D."/>
            <person name="Howarth C."/>
            <person name="Larimer J."/>
            <person name="Lui A."/>
            <person name="MacDonald P.J.P."/>
            <person name="McCowen C."/>
            <person name="Montmayeur A."/>
            <person name="Murphy C."/>
            <person name="Neiman D."/>
            <person name="Pearson M."/>
            <person name="Priest M."/>
            <person name="Roberts A."/>
            <person name="Saif S."/>
            <person name="Shea T."/>
            <person name="Sisk P."/>
            <person name="Stolte C."/>
            <person name="Sykes S."/>
            <person name="Wortman J."/>
            <person name="Nusbaum C."/>
            <person name="Birren B."/>
        </authorList>
    </citation>
    <scope>NUCLEOTIDE SEQUENCE [LARGE SCALE GENOMIC DNA]</scope>
    <source>
        <strain evidence="8 9">ATCC 38327</strain>
    </source>
</reference>
<feature type="coiled-coil region" evidence="5">
    <location>
        <begin position="78"/>
        <end position="105"/>
    </location>
</feature>
<evidence type="ECO:0000313" key="8">
    <source>
        <dbReference type="EMBL" id="KNE63829.1"/>
    </source>
</evidence>
<proteinExistence type="predicted"/>
<dbReference type="OMA" id="SSEFHNI"/>
<evidence type="ECO:0000256" key="5">
    <source>
        <dbReference type="SAM" id="Coils"/>
    </source>
</evidence>
<dbReference type="InterPro" id="IPR001841">
    <property type="entry name" value="Znf_RING"/>
</dbReference>
<gene>
    <name evidence="8" type="ORF">AMAG_08898</name>
</gene>
<evidence type="ECO:0000259" key="7">
    <source>
        <dbReference type="PROSITE" id="PS50089"/>
    </source>
</evidence>
<dbReference type="AlphaFoldDB" id="A0A0L0SN74"/>
<dbReference type="VEuPathDB" id="FungiDB:AMAG_08898"/>
<dbReference type="Gene3D" id="3.30.40.10">
    <property type="entry name" value="Zinc/RING finger domain, C3HC4 (zinc finger)"/>
    <property type="match status" value="1"/>
</dbReference>
<dbReference type="PROSITE" id="PS50089">
    <property type="entry name" value="ZF_RING_2"/>
    <property type="match status" value="1"/>
</dbReference>
<feature type="region of interest" description="Disordered" evidence="6">
    <location>
        <begin position="45"/>
        <end position="70"/>
    </location>
</feature>
<evidence type="ECO:0000256" key="4">
    <source>
        <dbReference type="PROSITE-ProRule" id="PRU00175"/>
    </source>
</evidence>
<organism evidence="8 9">
    <name type="scientific">Allomyces macrogynus (strain ATCC 38327)</name>
    <name type="common">Allomyces javanicus var. macrogynus</name>
    <dbReference type="NCBI Taxonomy" id="578462"/>
    <lineage>
        <taxon>Eukaryota</taxon>
        <taxon>Fungi</taxon>
        <taxon>Fungi incertae sedis</taxon>
        <taxon>Blastocladiomycota</taxon>
        <taxon>Blastocladiomycetes</taxon>
        <taxon>Blastocladiales</taxon>
        <taxon>Blastocladiaceae</taxon>
        <taxon>Allomyces</taxon>
    </lineage>
</organism>
<feature type="domain" description="RING-type" evidence="7">
    <location>
        <begin position="486"/>
        <end position="527"/>
    </location>
</feature>
<evidence type="ECO:0000256" key="3">
    <source>
        <dbReference type="ARBA" id="ARBA00022833"/>
    </source>
</evidence>
<name>A0A0L0SN74_ALLM3</name>
<dbReference type="GO" id="GO:0008270">
    <property type="term" value="F:zinc ion binding"/>
    <property type="evidence" value="ECO:0007669"/>
    <property type="project" value="UniProtKB-KW"/>
</dbReference>
<dbReference type="Pfam" id="PF13445">
    <property type="entry name" value="zf-RING_UBOX"/>
    <property type="match status" value="1"/>
</dbReference>
<dbReference type="SMART" id="SM00184">
    <property type="entry name" value="RING"/>
    <property type="match status" value="1"/>
</dbReference>
<dbReference type="Proteomes" id="UP000054350">
    <property type="component" value="Unassembled WGS sequence"/>
</dbReference>
<keyword evidence="2 4" id="KW-0863">Zinc-finger</keyword>
<dbReference type="STRING" id="578462.A0A0L0SN74"/>
<evidence type="ECO:0000313" key="9">
    <source>
        <dbReference type="Proteomes" id="UP000054350"/>
    </source>
</evidence>
<evidence type="ECO:0000256" key="6">
    <source>
        <dbReference type="SAM" id="MobiDB-lite"/>
    </source>
</evidence>
<feature type="coiled-coil region" evidence="5">
    <location>
        <begin position="242"/>
        <end position="403"/>
    </location>
</feature>
<sequence length="578" mass="67346">MLRRSHSESQLLVAAGRLRTPTVSSVQLWVPEANLDAKGHIKPRQIGQKKPVSPKKVSVRSPPGSAGKTLQHGWMSALAEKKQEIETLQTEKAELRKQTDQLKVIILKLQSDKAEMKKGLTTQAEHVAKLLHSDNVPSAEIERREELQYMMQREINANLALKARISELEERVQIMDGFAKQQTISIKERDNVIQHQQYTIAEIKSQSEGFQEQIRTLEFQLDQVRVFNLKMEKQVKVSSTKEEEWREEVARLQKIEAQIRQENEQLREKLKEMIHATEGVNVQFLEMKKNVEAKREHFAQLSQELEEARNLYAVLMTQKKQLQSELGVMVKQRNEAIDNNRHLETTLLKKEREINDLLGKVNDTIKEYEGKLTAKEEQMWAISEKLNEEASKKEVDMSAVEREFLIEMERKIDAQAKAHAEEMEDLVKTARLRENQVLELTKRLNDMETRQYEPRMERLRAIEKDFKSRMEEYLLAEESLETALICPKCLQFFQHPHTLTPCGHTFCRDCVAQMKAEHYDRVHCQECPEVTVQDVFRNEPLESLTERFTRRKSLMISMMSWIKVLKVFVPGSQVGAVR</sequence>
<evidence type="ECO:0000256" key="2">
    <source>
        <dbReference type="ARBA" id="ARBA00022771"/>
    </source>
</evidence>
<keyword evidence="1" id="KW-0479">Metal-binding</keyword>
<dbReference type="PROSITE" id="PS00518">
    <property type="entry name" value="ZF_RING_1"/>
    <property type="match status" value="1"/>
</dbReference>
<dbReference type="InterPro" id="IPR027370">
    <property type="entry name" value="Znf-RING_euk"/>
</dbReference>
<dbReference type="InterPro" id="IPR013083">
    <property type="entry name" value="Znf_RING/FYVE/PHD"/>
</dbReference>
<dbReference type="OrthoDB" id="6105938at2759"/>
<feature type="compositionally biased region" description="Low complexity" evidence="6">
    <location>
        <begin position="49"/>
        <end position="65"/>
    </location>
</feature>
<reference evidence="9" key="2">
    <citation type="submission" date="2009-11" db="EMBL/GenBank/DDBJ databases">
        <title>The Genome Sequence of Allomyces macrogynus strain ATCC 38327.</title>
        <authorList>
            <consortium name="The Broad Institute Genome Sequencing Platform"/>
            <person name="Russ C."/>
            <person name="Cuomo C."/>
            <person name="Shea T."/>
            <person name="Young S.K."/>
            <person name="Zeng Q."/>
            <person name="Koehrsen M."/>
            <person name="Haas B."/>
            <person name="Borodovsky M."/>
            <person name="Guigo R."/>
            <person name="Alvarado L."/>
            <person name="Berlin A."/>
            <person name="Borenstein D."/>
            <person name="Chen Z."/>
            <person name="Engels R."/>
            <person name="Freedman E."/>
            <person name="Gellesch M."/>
            <person name="Goldberg J."/>
            <person name="Griggs A."/>
            <person name="Gujja S."/>
            <person name="Heiman D."/>
            <person name="Hepburn T."/>
            <person name="Howarth C."/>
            <person name="Jen D."/>
            <person name="Larson L."/>
            <person name="Lewis B."/>
            <person name="Mehta T."/>
            <person name="Park D."/>
            <person name="Pearson M."/>
            <person name="Roberts A."/>
            <person name="Saif S."/>
            <person name="Shenoy N."/>
            <person name="Sisk P."/>
            <person name="Stolte C."/>
            <person name="Sykes S."/>
            <person name="Walk T."/>
            <person name="White J."/>
            <person name="Yandava C."/>
            <person name="Burger G."/>
            <person name="Gray M.W."/>
            <person name="Holland P.W.H."/>
            <person name="King N."/>
            <person name="Lang F.B.F."/>
            <person name="Roger A.J."/>
            <person name="Ruiz-Trillo I."/>
            <person name="Lander E."/>
            <person name="Nusbaum C."/>
        </authorList>
    </citation>
    <scope>NUCLEOTIDE SEQUENCE [LARGE SCALE GENOMIC DNA]</scope>
    <source>
        <strain evidence="9">ATCC 38327</strain>
    </source>
</reference>
<dbReference type="EMBL" id="GG745343">
    <property type="protein sequence ID" value="KNE63829.1"/>
    <property type="molecule type" value="Genomic_DNA"/>
</dbReference>
<protein>
    <recommendedName>
        <fullName evidence="7">RING-type domain-containing protein</fullName>
    </recommendedName>
</protein>
<keyword evidence="3" id="KW-0862">Zinc</keyword>
<dbReference type="eggNOG" id="ENOG502SFEE">
    <property type="taxonomic scope" value="Eukaryota"/>
</dbReference>
<keyword evidence="5" id="KW-0175">Coiled coil</keyword>
<accession>A0A0L0SN74</accession>
<dbReference type="SUPFAM" id="SSF57850">
    <property type="entry name" value="RING/U-box"/>
    <property type="match status" value="1"/>
</dbReference>
<keyword evidence="9" id="KW-1185">Reference proteome</keyword>
<dbReference type="InterPro" id="IPR017907">
    <property type="entry name" value="Znf_RING_CS"/>
</dbReference>